<keyword evidence="6 9" id="KW-0378">Hydrolase</keyword>
<evidence type="ECO:0000256" key="6">
    <source>
        <dbReference type="ARBA" id="ARBA00022801"/>
    </source>
</evidence>
<evidence type="ECO:0000256" key="7">
    <source>
        <dbReference type="ARBA" id="ARBA00022807"/>
    </source>
</evidence>
<dbReference type="PANTHER" id="PTHR13312:SF0">
    <property type="entry name" value="UBIQUITIN THIOESTERASE OTU1"/>
    <property type="match status" value="1"/>
</dbReference>
<dbReference type="PANTHER" id="PTHR13312">
    <property type="entry name" value="HIV-INDUCED PROTEIN-7-LIKE PROTEASE"/>
    <property type="match status" value="1"/>
</dbReference>
<keyword evidence="3" id="KW-0479">Metal-binding</keyword>
<keyword evidence="4" id="KW-0863">Zinc-finger</keyword>
<evidence type="ECO:0000256" key="5">
    <source>
        <dbReference type="ARBA" id="ARBA00022786"/>
    </source>
</evidence>
<dbReference type="GO" id="GO:0005634">
    <property type="term" value="C:nucleus"/>
    <property type="evidence" value="ECO:0007669"/>
    <property type="project" value="TreeGrafter"/>
</dbReference>
<comment type="caution">
    <text evidence="12">The sequence shown here is derived from an EMBL/GenBank/DDBJ whole genome shotgun (WGS) entry which is preliminary data.</text>
</comment>
<dbReference type="SUPFAM" id="SSF54001">
    <property type="entry name" value="Cysteine proteinases"/>
    <property type="match status" value="1"/>
</dbReference>
<accession>A0A8X7NMP0</accession>
<reference evidence="12" key="1">
    <citation type="submission" date="2020-03" db="EMBL/GenBank/DDBJ databases">
        <title>FDA dAtabase for Regulatory Grade micrObial Sequences (FDA-ARGOS): Supporting development and validation of Infectious Disease Dx tests.</title>
        <authorList>
            <person name="Campos J."/>
            <person name="Goldberg B."/>
            <person name="Tallon L."/>
            <person name="Sadzewicz L."/>
            <person name="Vavikolanu K."/>
            <person name="Mehta A."/>
            <person name="Aluvathingal J."/>
            <person name="Nadendla S."/>
            <person name="Nandy P."/>
            <person name="Geyer C."/>
            <person name="Yan Y."/>
            <person name="Sichtig H."/>
        </authorList>
    </citation>
    <scope>NUCLEOTIDE SEQUENCE [LARGE SCALE GENOMIC DNA]</scope>
    <source>
        <strain evidence="12">FDAARGOS_652</strain>
    </source>
</reference>
<feature type="domain" description="OTU" evidence="11">
    <location>
        <begin position="133"/>
        <end position="261"/>
    </location>
</feature>
<evidence type="ECO:0000256" key="9">
    <source>
        <dbReference type="RuleBase" id="RU367104"/>
    </source>
</evidence>
<evidence type="ECO:0000256" key="8">
    <source>
        <dbReference type="ARBA" id="ARBA00022833"/>
    </source>
</evidence>
<proteinExistence type="predicted"/>
<dbReference type="CDD" id="cd22745">
    <property type="entry name" value="OTU_OTU1"/>
    <property type="match status" value="1"/>
</dbReference>
<dbReference type="InterPro" id="IPR048857">
    <property type="entry name" value="OTU1_Ubl"/>
</dbReference>
<dbReference type="Proteomes" id="UP000590412">
    <property type="component" value="Unassembled WGS sequence"/>
</dbReference>
<dbReference type="InterPro" id="IPR057766">
    <property type="entry name" value="Znf-C2H2_OTU1-like_C"/>
</dbReference>
<dbReference type="Gene3D" id="3.10.20.90">
    <property type="entry name" value="Phosphatidylinositol 3-kinase Catalytic Subunit, Chain A, domain 1"/>
    <property type="match status" value="1"/>
</dbReference>
<dbReference type="EC" id="3.4.19.12" evidence="9"/>
<dbReference type="GO" id="GO:0016579">
    <property type="term" value="P:protein deubiquitination"/>
    <property type="evidence" value="ECO:0007669"/>
    <property type="project" value="TreeGrafter"/>
</dbReference>
<gene>
    <name evidence="12" type="ORF">FOB60_001854</name>
</gene>
<dbReference type="Pfam" id="PF02338">
    <property type="entry name" value="OTU"/>
    <property type="match status" value="1"/>
</dbReference>
<evidence type="ECO:0000313" key="13">
    <source>
        <dbReference type="Proteomes" id="UP000590412"/>
    </source>
</evidence>
<keyword evidence="7 9" id="KW-0788">Thiol protease</keyword>
<keyword evidence="2 12" id="KW-0645">Protease</keyword>
<dbReference type="GO" id="GO:0030968">
    <property type="term" value="P:endoplasmic reticulum unfolded protein response"/>
    <property type="evidence" value="ECO:0007669"/>
    <property type="project" value="TreeGrafter"/>
</dbReference>
<sequence>MRLKLKSECGVSTVKVDPEILFQDFVADIKANTDLHTDTSESICVIKTGFPPKPIDLAYGPKTTLQDKNVKDGDQLSITFASNKRPLSPDSNSNTNCTPLNGFESMAPTATNKKRDLKDDIPAVYIESENKYLILRNIPDDDSCLFNSISYAISGHDSYTTFSPPQELRKVVVEYVNRDPALYSETVLGRPREEYCRWILKKDSWGGAIELGILADWYDVRITCIDIESGNFIQIENEEKKPSRFIMLIYSGIHYDVLASSNEISTKNKENDECVFQIGDDREKPIVDAAKKLCKLLQEKDYSTNTTTFRVRCLDCYSILVGELGASKHAEQTGHLNFGEVKKK</sequence>
<dbReference type="Pfam" id="PF21403">
    <property type="entry name" value="OTU1_UBXL"/>
    <property type="match status" value="1"/>
</dbReference>
<feature type="region of interest" description="Disordered" evidence="10">
    <location>
        <begin position="82"/>
        <end position="111"/>
    </location>
</feature>
<dbReference type="EMBL" id="JABWAB010000003">
    <property type="protein sequence ID" value="KAF6057299.1"/>
    <property type="molecule type" value="Genomic_DNA"/>
</dbReference>
<protein>
    <recommendedName>
        <fullName evidence="9">Ubiquitin thioesterase OTU</fullName>
        <ecNumber evidence="9">3.4.19.12</ecNumber>
    </recommendedName>
</protein>
<feature type="compositionally biased region" description="Polar residues" evidence="10">
    <location>
        <begin position="89"/>
        <end position="99"/>
    </location>
</feature>
<dbReference type="InterPro" id="IPR038765">
    <property type="entry name" value="Papain-like_cys_pep_sf"/>
</dbReference>
<keyword evidence="5 9" id="KW-0833">Ubl conjugation pathway</keyword>
<dbReference type="PROSITE" id="PS50802">
    <property type="entry name" value="OTU"/>
    <property type="match status" value="1"/>
</dbReference>
<comment type="catalytic activity">
    <reaction evidence="1 9">
        <text>Thiol-dependent hydrolysis of ester, thioester, amide, peptide and isopeptide bonds formed by the C-terminal Gly of ubiquitin (a 76-residue protein attached to proteins as an intracellular targeting signal).</text>
        <dbReference type="EC" id="3.4.19.12"/>
    </reaction>
</comment>
<evidence type="ECO:0000256" key="3">
    <source>
        <dbReference type="ARBA" id="ARBA00022723"/>
    </source>
</evidence>
<evidence type="ECO:0000256" key="4">
    <source>
        <dbReference type="ARBA" id="ARBA00022771"/>
    </source>
</evidence>
<dbReference type="Gene3D" id="3.90.70.80">
    <property type="match status" value="1"/>
</dbReference>
<comment type="subcellular location">
    <subcellularLocation>
        <location evidence="9">Cytoplasm</location>
    </subcellularLocation>
</comment>
<evidence type="ECO:0000256" key="1">
    <source>
        <dbReference type="ARBA" id="ARBA00000707"/>
    </source>
</evidence>
<evidence type="ECO:0000256" key="10">
    <source>
        <dbReference type="SAM" id="MobiDB-lite"/>
    </source>
</evidence>
<evidence type="ECO:0000259" key="11">
    <source>
        <dbReference type="PROSITE" id="PS50802"/>
    </source>
</evidence>
<keyword evidence="8" id="KW-0862">Zinc</keyword>
<name>A0A8X7NMP0_CANPA</name>
<comment type="function">
    <text evidence="9">Hydrolase that can remove conjugated ubiquitin from proteins and may therefore play an important regulatory role at the level of protein turnover by preventing degradation.</text>
</comment>
<dbReference type="GO" id="GO:0004843">
    <property type="term" value="F:cysteine-type deubiquitinase activity"/>
    <property type="evidence" value="ECO:0007669"/>
    <property type="project" value="UniProtKB-UniRule"/>
</dbReference>
<keyword evidence="9" id="KW-0963">Cytoplasm</keyword>
<evidence type="ECO:0000313" key="12">
    <source>
        <dbReference type="EMBL" id="KAF6057299.1"/>
    </source>
</evidence>
<evidence type="ECO:0000256" key="2">
    <source>
        <dbReference type="ARBA" id="ARBA00022670"/>
    </source>
</evidence>
<dbReference type="GO" id="GO:0036503">
    <property type="term" value="P:ERAD pathway"/>
    <property type="evidence" value="ECO:0007669"/>
    <property type="project" value="TreeGrafter"/>
</dbReference>
<dbReference type="AlphaFoldDB" id="A0A8X7NMP0"/>
<dbReference type="InterPro" id="IPR003323">
    <property type="entry name" value="OTU_dom"/>
</dbReference>
<organism evidence="12 13">
    <name type="scientific">Candida parapsilosis</name>
    <name type="common">Yeast</name>
    <dbReference type="NCBI Taxonomy" id="5480"/>
    <lineage>
        <taxon>Eukaryota</taxon>
        <taxon>Fungi</taxon>
        <taxon>Dikarya</taxon>
        <taxon>Ascomycota</taxon>
        <taxon>Saccharomycotina</taxon>
        <taxon>Pichiomycetes</taxon>
        <taxon>Debaryomycetaceae</taxon>
        <taxon>Candida/Lodderomyces clade</taxon>
        <taxon>Candida</taxon>
    </lineage>
</organism>
<dbReference type="GO" id="GO:0005829">
    <property type="term" value="C:cytosol"/>
    <property type="evidence" value="ECO:0007669"/>
    <property type="project" value="TreeGrafter"/>
</dbReference>
<dbReference type="Pfam" id="PF24560">
    <property type="entry name" value="zf-C2H2_OTU1_C"/>
    <property type="match status" value="1"/>
</dbReference>